<reference evidence="2" key="8">
    <citation type="submission" date="2012-08" db="EMBL/GenBank/DDBJ databases">
        <title>The Second Rice Annotation Project Meeting (RAP2).</title>
        <authorList>
            <consortium name="The Rice Annotation Project (RAP)"/>
        </authorList>
    </citation>
    <scope>NUCLEOTIDE SEQUENCE</scope>
</reference>
<reference evidence="2" key="5">
    <citation type="journal article" date="2008" name="Nucleic Acids Res.">
        <title>The Rice Annotation Project Database (RAP-DB): 2008 update.</title>
        <authorList>
            <consortium name="The Rice Annotation Project (RAP)"/>
            <person name="Tanaka T."/>
            <person name="Antonio B.A."/>
            <person name="Kikuchi S."/>
            <person name="Matsumoto T."/>
            <person name="Nagamura Y."/>
            <person name="Numa H."/>
            <person name="Sakai H."/>
            <person name="Wu J."/>
            <person name="Itoh T."/>
            <person name="Sasaki T."/>
            <person name="Aono R."/>
            <person name="Fujii Y."/>
            <person name="Habara T."/>
            <person name="Harada E."/>
            <person name="Kanno M."/>
            <person name="Kawahara Y."/>
            <person name="Kawashima H."/>
            <person name="Kubooka H."/>
            <person name="Matsuya A."/>
            <person name="Nakaoka H."/>
            <person name="Saichi N."/>
            <person name="Sanbonmatsu R."/>
            <person name="Sato Y."/>
            <person name="Shinso Y."/>
            <person name="Suzuki M."/>
            <person name="Takeda J."/>
            <person name="Tanino M."/>
            <person name="Todokoro F."/>
            <person name="Yamaguchi K."/>
            <person name="Yamamoto N."/>
            <person name="Yamasaki C."/>
            <person name="Imanishi T."/>
            <person name="Okido T."/>
            <person name="Tada M."/>
            <person name="Ikeo K."/>
            <person name="Tateno Y."/>
            <person name="Gojobori T."/>
            <person name="Lin Y.C."/>
            <person name="Wei F.J."/>
            <person name="Hsing Y.I."/>
            <person name="Zhao Q."/>
            <person name="Han B."/>
            <person name="Kramer M.R."/>
            <person name="McCombie R.W."/>
            <person name="Lonsdale D."/>
            <person name="O'Donovan C.C."/>
            <person name="Whitfield E.J."/>
            <person name="Apweiler R."/>
            <person name="Koyanagi K.O."/>
            <person name="Khurana J.P."/>
            <person name="Raghuvanshi S."/>
            <person name="Singh N.K."/>
            <person name="Tyagi A.K."/>
            <person name="Haberer G."/>
            <person name="Fujisawa M."/>
            <person name="Hosokawa S."/>
            <person name="Ito Y."/>
            <person name="Ikawa H."/>
            <person name="Shibata M."/>
            <person name="Yamamoto M."/>
            <person name="Bruskiewich R.M."/>
            <person name="Hoen D.R."/>
            <person name="Bureau TE."/>
            <person name="Namiki N."/>
            <person name="Ohyanagi H."/>
            <person name="Sakai Y."/>
            <person name="Nobushima S."/>
            <person name="Sakata K."/>
            <person name="Barrero R.A."/>
            <person name="Sato Y."/>
            <person name="Souvorov A."/>
            <person name="Smith-White B."/>
            <person name="Tatusova T."/>
            <person name="An S."/>
            <person name="An G."/>
            <person name="OOta S."/>
            <person name="Fuks G."/>
            <person name="Messing J."/>
            <person name="Christie K.R."/>
            <person name="Lieberherr D."/>
            <person name="Kim H."/>
            <person name="Zuccolo A."/>
            <person name="Wing R.A."/>
            <person name="Nobuta K."/>
            <person name="Green P.J."/>
            <person name="Lu C."/>
            <person name="Meyers BC."/>
            <person name="Chaparro C."/>
            <person name="Piegu B."/>
            <person name="Panaud O."/>
            <person name="Echeverria M."/>
        </authorList>
    </citation>
    <scope>NUCLEOTIDE SEQUENCE</scope>
</reference>
<dbReference type="Proteomes" id="UP000000763">
    <property type="component" value="Chromosome 2"/>
</dbReference>
<dbReference type="EMBL" id="AP008208">
    <property type="protein sequence ID" value="BAF09174.1"/>
    <property type="molecule type" value="Genomic_DNA"/>
</dbReference>
<dbReference type="AlphaFoldDB" id="Q6EPU7"/>
<reference evidence="3" key="6">
    <citation type="journal article" date="2008" name="Nucleic Acids Res.">
        <title>The rice annotation project database (RAP-DB): 2008 update.</title>
        <authorList>
            <consortium name="The rice annotation project (RAP)"/>
        </authorList>
    </citation>
    <scope>GENOME REANNOTATION</scope>
    <source>
        <strain evidence="3">cv. Nipponbare</strain>
    </source>
</reference>
<sequence>MSLFLFPARRRQPLSFPYQTRQPQDPANTTVSVGYSNAESGALLIGVPKFVSGFL</sequence>
<dbReference type="KEGG" id="dosa:Os02g0583900"/>
<name>Q6EPU7_ORYSJ</name>
<organism evidence="1 3">
    <name type="scientific">Oryza sativa subsp. japonica</name>
    <name type="common">Rice</name>
    <dbReference type="NCBI Taxonomy" id="39947"/>
    <lineage>
        <taxon>Eukaryota</taxon>
        <taxon>Viridiplantae</taxon>
        <taxon>Streptophyta</taxon>
        <taxon>Embryophyta</taxon>
        <taxon>Tracheophyta</taxon>
        <taxon>Spermatophyta</taxon>
        <taxon>Magnoliopsida</taxon>
        <taxon>Liliopsida</taxon>
        <taxon>Poales</taxon>
        <taxon>Poaceae</taxon>
        <taxon>BOP clade</taxon>
        <taxon>Oryzoideae</taxon>
        <taxon>Oryzeae</taxon>
        <taxon>Oryzinae</taxon>
        <taxon>Oryza</taxon>
        <taxon>Oryza sativa</taxon>
    </lineage>
</organism>
<evidence type="ECO:0000313" key="1">
    <source>
        <dbReference type="EMBL" id="BAD29329.1"/>
    </source>
</evidence>
<protein>
    <submittedName>
        <fullName evidence="2">Os02g0583900 protein</fullName>
    </submittedName>
</protein>
<reference evidence="2" key="4">
    <citation type="journal article" date="2007" name="Genome Res.">
        <title>Curated Genome Annotation of Oryza sativa ssp. japonica and Comparative Genome Analysis with Arabidopsis thaliana.</title>
        <authorList>
            <consortium name="The Rice Annotation Project (RAP)"/>
            <person name="Itoh T."/>
            <person name="Tanaka T."/>
            <person name="Barrero R.A."/>
            <person name="Yamasaki C."/>
            <person name="Fujii Y."/>
            <person name="Hilton P.B."/>
            <person name="Antonio B.A."/>
            <person name="Aono H."/>
            <person name="Apweiler R."/>
            <person name="Bruskiewich R."/>
            <person name="Bureau T."/>
            <person name="Burr F."/>
            <person name="Costa de Oliveira A."/>
            <person name="Fuks G."/>
            <person name="Habara T."/>
            <person name="Haberer G."/>
            <person name="Han B."/>
            <person name="Harada E."/>
            <person name="Hiraki A.T."/>
            <person name="Hirochika H."/>
            <person name="Hoen D."/>
            <person name="Hokari H."/>
            <person name="Hosokawa S."/>
            <person name="Hsing Y."/>
            <person name="Ikawa H."/>
            <person name="Ikeo K."/>
            <person name="Imanishi T."/>
            <person name="Ito Y."/>
            <person name="Jaiswal P."/>
            <person name="Kanno M."/>
            <person name="Kawahara Y."/>
            <person name="Kawamura T."/>
            <person name="Kawashima H."/>
            <person name="Khurana J.P."/>
            <person name="Kikuchi S."/>
            <person name="Komatsu S."/>
            <person name="Koyanagi K.O."/>
            <person name="Kubooka H."/>
            <person name="Lieberherr D."/>
            <person name="Lin Y.C."/>
            <person name="Lonsdale D."/>
            <person name="Matsumoto T."/>
            <person name="Matsuya A."/>
            <person name="McCombie W.R."/>
            <person name="Messing J."/>
            <person name="Miyao A."/>
            <person name="Mulder N."/>
            <person name="Nagamura Y."/>
            <person name="Nam J."/>
            <person name="Namiki N."/>
            <person name="Numa H."/>
            <person name="Nurimoto S."/>
            <person name="O'donovan C."/>
            <person name="Ohyanagi H."/>
            <person name="Okido T."/>
            <person name="Oota S."/>
            <person name="Osato N."/>
            <person name="Palmer L.E."/>
            <person name="Quetier F."/>
            <person name="Raghuvanshi S."/>
            <person name="Saichi N."/>
            <person name="Sakai H."/>
            <person name="Sakai Y."/>
            <person name="Sakata K."/>
            <person name="Sakurai T."/>
            <person name="Sato F."/>
            <person name="Sato Y."/>
            <person name="Schoof H."/>
            <person name="Seki M."/>
            <person name="Shibata M."/>
            <person name="Shimizu Y."/>
            <person name="Shinozaki K."/>
            <person name="Shinso Y."/>
            <person name="Singh N.K."/>
            <person name="Smith-White B."/>
            <person name="Takeda J."/>
            <person name="Tanino M."/>
            <person name="Tatusova T."/>
            <person name="Thongjuea S."/>
            <person name="Todokoro F."/>
            <person name="Tsugane M."/>
            <person name="Tyagi A.K."/>
            <person name="Vanavichit A."/>
            <person name="Wang A."/>
            <person name="Wing R.A."/>
            <person name="Yamaguchi K."/>
            <person name="Yamamoto M."/>
            <person name="Yamamoto N."/>
            <person name="Yu Y."/>
            <person name="Zhang H."/>
            <person name="Zhao Q."/>
            <person name="Higo K."/>
            <person name="Burr B."/>
            <person name="Gojobori T."/>
            <person name="Sasaki T."/>
        </authorList>
    </citation>
    <scope>NUCLEOTIDE SEQUENCE</scope>
</reference>
<reference evidence="1" key="1">
    <citation type="submission" date="2002-10" db="EMBL/GenBank/DDBJ databases">
        <title>Oryza sativa nipponbare(GA3) genomic DNA, chromosome 2, BAC clone:OSJNBa0016D04.</title>
        <authorList>
            <person name="Sasaki T."/>
            <person name="Matsumoto T."/>
            <person name="Katayose Y."/>
        </authorList>
    </citation>
    <scope>NUCLEOTIDE SEQUENCE</scope>
</reference>
<gene>
    <name evidence="2" type="ordered locus">Os02g0583900</name>
    <name evidence="1" type="ORF">OSJNBa0016D04.30</name>
</gene>
<accession>Q6EPU7</accession>
<reference evidence="2" key="7">
    <citation type="submission" date="2012-08" db="EMBL/GenBank/DDBJ databases">
        <title>Oryza sativa nipponbare(GA3) genomic DNA, chromosome 2.</title>
        <authorList>
            <consortium name="IRGSP(International Rice Genome Sequencing Project)"/>
        </authorList>
    </citation>
    <scope>NUCLEOTIDE SEQUENCE</scope>
</reference>
<evidence type="ECO:0000313" key="2">
    <source>
        <dbReference type="EMBL" id="BAF09174.1"/>
    </source>
</evidence>
<proteinExistence type="predicted"/>
<dbReference type="EMBL" id="AP005800">
    <property type="protein sequence ID" value="BAD29329.1"/>
    <property type="molecule type" value="Genomic_DNA"/>
</dbReference>
<reference evidence="2 3" key="2">
    <citation type="journal article" date="2005" name="Nature">
        <title>The map-based sequence of the rice genome.</title>
        <authorList>
            <consortium name="International rice genome sequencing project (IRGSP)"/>
            <person name="Matsumoto T."/>
            <person name="Wu J."/>
            <person name="Kanamori H."/>
            <person name="Katayose Y."/>
            <person name="Fujisawa M."/>
            <person name="Namiki N."/>
            <person name="Mizuno H."/>
            <person name="Yamamoto K."/>
            <person name="Antonio B.A."/>
            <person name="Baba T."/>
            <person name="Sakata K."/>
            <person name="Nagamura Y."/>
            <person name="Aoki H."/>
            <person name="Arikawa K."/>
            <person name="Arita K."/>
            <person name="Bito T."/>
            <person name="Chiden Y."/>
            <person name="Fujitsuka N."/>
            <person name="Fukunaka R."/>
            <person name="Hamada M."/>
            <person name="Harada C."/>
            <person name="Hayashi A."/>
            <person name="Hijishita S."/>
            <person name="Honda M."/>
            <person name="Hosokawa S."/>
            <person name="Ichikawa Y."/>
            <person name="Idonuma A."/>
            <person name="Iijima M."/>
            <person name="Ikeda M."/>
            <person name="Ikeno M."/>
            <person name="Ito K."/>
            <person name="Ito S."/>
            <person name="Ito T."/>
            <person name="Ito Y."/>
            <person name="Ito Y."/>
            <person name="Iwabuchi A."/>
            <person name="Kamiya K."/>
            <person name="Karasawa W."/>
            <person name="Kurita K."/>
            <person name="Katagiri S."/>
            <person name="Kikuta A."/>
            <person name="Kobayashi H."/>
            <person name="Kobayashi N."/>
            <person name="Machita K."/>
            <person name="Maehara T."/>
            <person name="Masukawa M."/>
            <person name="Mizubayashi T."/>
            <person name="Mukai Y."/>
            <person name="Nagasaki H."/>
            <person name="Nagata Y."/>
            <person name="Naito S."/>
            <person name="Nakashima M."/>
            <person name="Nakama Y."/>
            <person name="Nakamichi Y."/>
            <person name="Nakamura M."/>
            <person name="Meguro A."/>
            <person name="Negishi M."/>
            <person name="Ohta I."/>
            <person name="Ohta T."/>
            <person name="Okamoto M."/>
            <person name="Ono N."/>
            <person name="Saji S."/>
            <person name="Sakaguchi M."/>
            <person name="Sakai K."/>
            <person name="Shibata M."/>
            <person name="Shimokawa T."/>
            <person name="Song J."/>
            <person name="Takazaki Y."/>
            <person name="Terasawa K."/>
            <person name="Tsugane M."/>
            <person name="Tsuji K."/>
            <person name="Ueda S."/>
            <person name="Waki K."/>
            <person name="Yamagata H."/>
            <person name="Yamamoto M."/>
            <person name="Yamamoto S."/>
            <person name="Yamane H."/>
            <person name="Yoshiki S."/>
            <person name="Yoshihara R."/>
            <person name="Yukawa K."/>
            <person name="Zhong H."/>
            <person name="Yano M."/>
            <person name="Yuan Q."/>
            <person name="Ouyang S."/>
            <person name="Liu J."/>
            <person name="Jones K.M."/>
            <person name="Gansberger K."/>
            <person name="Moffat K."/>
            <person name="Hill J."/>
            <person name="Bera J."/>
            <person name="Fadrosh D."/>
            <person name="Jin S."/>
            <person name="Johri S."/>
            <person name="Kim M."/>
            <person name="Overton L."/>
            <person name="Reardon M."/>
            <person name="Tsitrin T."/>
            <person name="Vuong H."/>
            <person name="Weaver B."/>
            <person name="Ciecko A."/>
            <person name="Tallon L."/>
            <person name="Jackson J."/>
            <person name="Pai G."/>
            <person name="Aken S.V."/>
            <person name="Utterback T."/>
            <person name="Reidmuller S."/>
            <person name="Feldblyum T."/>
            <person name="Hsiao J."/>
            <person name="Zismann V."/>
            <person name="Iobst S."/>
            <person name="de Vazeille A.R."/>
            <person name="Buell C.R."/>
            <person name="Ying K."/>
            <person name="Li Y."/>
            <person name="Lu T."/>
            <person name="Huang Y."/>
            <person name="Zhao Q."/>
            <person name="Feng Q."/>
            <person name="Zhang L."/>
            <person name="Zhu J."/>
            <person name="Weng Q."/>
            <person name="Mu J."/>
            <person name="Lu Y."/>
            <person name="Fan D."/>
            <person name="Liu Y."/>
            <person name="Guan J."/>
            <person name="Zhang Y."/>
            <person name="Yu S."/>
            <person name="Liu X."/>
            <person name="Zhang Y."/>
            <person name="Hong G."/>
            <person name="Han B."/>
            <person name="Choisne N."/>
            <person name="Demange N."/>
            <person name="Orjeda G."/>
            <person name="Samain S."/>
            <person name="Cattolico L."/>
            <person name="Pelletier E."/>
            <person name="Couloux A."/>
            <person name="Segurens B."/>
            <person name="Wincker P."/>
            <person name="D'Hont A."/>
            <person name="Scarpelli C."/>
            <person name="Weissenbach J."/>
            <person name="Salanoubat M."/>
            <person name="Quetier F."/>
            <person name="Yu Y."/>
            <person name="Kim H.R."/>
            <person name="Rambo T."/>
            <person name="Currie J."/>
            <person name="Collura K."/>
            <person name="Luo M."/>
            <person name="Yang T."/>
            <person name="Ammiraju J.S.S."/>
            <person name="Engler F."/>
            <person name="Soderlund C."/>
            <person name="Wing R.A."/>
            <person name="Palmer L.E."/>
            <person name="de la Bastide M."/>
            <person name="Spiegel L."/>
            <person name="Nascimento L."/>
            <person name="Zutavern T."/>
            <person name="O'Shaughnessy A."/>
            <person name="Dike S."/>
            <person name="Dedhia N."/>
            <person name="Preston R."/>
            <person name="Balija V."/>
            <person name="McCombie W.R."/>
            <person name="Chow T."/>
            <person name="Chen H."/>
            <person name="Chung M."/>
            <person name="Chen C."/>
            <person name="Shaw J."/>
            <person name="Wu H."/>
            <person name="Hsiao K."/>
            <person name="Chao Y."/>
            <person name="Chu M."/>
            <person name="Cheng C."/>
            <person name="Hour A."/>
            <person name="Lee P."/>
            <person name="Lin S."/>
            <person name="Lin Y."/>
            <person name="Liou J."/>
            <person name="Liu S."/>
            <person name="Hsing Y."/>
            <person name="Raghuvanshi S."/>
            <person name="Mohanty A."/>
            <person name="Bharti A.K."/>
            <person name="Gaur A."/>
            <person name="Gupta V."/>
            <person name="Kumar D."/>
            <person name="Ravi V."/>
            <person name="Vij S."/>
            <person name="Kapur A."/>
            <person name="Khurana P."/>
            <person name="Khurana P."/>
            <person name="Khurana J.P."/>
            <person name="Tyagi A.K."/>
            <person name="Gaikwad K."/>
            <person name="Singh A."/>
            <person name="Dalal V."/>
            <person name="Srivastava S."/>
            <person name="Dixit A."/>
            <person name="Pal A.K."/>
            <person name="Ghazi I.A."/>
            <person name="Yadav M."/>
            <person name="Pandit A."/>
            <person name="Bhargava A."/>
            <person name="Sureshbabu K."/>
            <person name="Batra K."/>
            <person name="Sharma T.R."/>
            <person name="Mohapatra T."/>
            <person name="Singh N.K."/>
            <person name="Messing J."/>
            <person name="Nelson A.B."/>
            <person name="Fuks G."/>
            <person name="Kavchok S."/>
            <person name="Keizer G."/>
            <person name="Linton E."/>
            <person name="Llaca V."/>
            <person name="Song R."/>
            <person name="Tanyolac B."/>
            <person name="Young S."/>
            <person name="Ho-Il K."/>
            <person name="Hahn J.H."/>
            <person name="Sangsakoo G."/>
            <person name="Vanavichit A."/>
            <person name="de Mattos Luiz.A.T."/>
            <person name="Zimmer P.D."/>
            <person name="Malone G."/>
            <person name="Dellagostin O."/>
            <person name="de Oliveira A.C."/>
            <person name="Bevan M."/>
            <person name="Bancroft I."/>
            <person name="Minx P."/>
            <person name="Cordum H."/>
            <person name="Wilson R."/>
            <person name="Cheng Z."/>
            <person name="Jin W."/>
            <person name="Jiang J."/>
            <person name="Leong S.A."/>
            <person name="Iwama H."/>
            <person name="Gojobori T."/>
            <person name="Itoh T."/>
            <person name="Niimura Y."/>
            <person name="Fujii Y."/>
            <person name="Habara T."/>
            <person name="Sakai H."/>
            <person name="Sato Y."/>
            <person name="Wilson G."/>
            <person name="Kumar K."/>
            <person name="McCouch S."/>
            <person name="Juretic N."/>
            <person name="Hoen D."/>
            <person name="Wright S."/>
            <person name="Bruskiewich R."/>
            <person name="Bureau T."/>
            <person name="Miyao A."/>
            <person name="Hirochika H."/>
            <person name="Nishikawa T."/>
            <person name="Kadowaki K."/>
            <person name="Sugiura M."/>
            <person name="Burr B."/>
            <person name="Sasaki T."/>
        </authorList>
    </citation>
    <scope>NUCLEOTIDE SEQUENCE [LARGE SCALE GENOMIC DNA]</scope>
    <source>
        <strain evidence="3">cv. Nipponbare</strain>
    </source>
</reference>
<reference evidence="2" key="3">
    <citation type="journal article" date="2006" name="Nucleic Acids Res.">
        <title>The Rice Annotation Project Database (RAP-DB): hub for Oryza sativa ssp. japonica genome information.</title>
        <authorList>
            <person name="Ohyanagi H."/>
            <person name="Tanaka T."/>
            <person name="Sakai H."/>
            <person name="Shigemoto Y."/>
            <person name="Yamaguchi K."/>
            <person name="Habara T."/>
            <person name="Fujii Y."/>
            <person name="Antonio B.A."/>
            <person name="Nagamura Y."/>
            <person name="Imanishi T."/>
            <person name="Ikeo K."/>
            <person name="Itoh T."/>
            <person name="Gojobori T."/>
            <person name="Sasaki T."/>
        </authorList>
    </citation>
    <scope>NUCLEOTIDE SEQUENCE</scope>
</reference>
<evidence type="ECO:0000313" key="3">
    <source>
        <dbReference type="Proteomes" id="UP000000763"/>
    </source>
</evidence>